<accession>A0A2H9TK15</accession>
<reference evidence="1 2" key="1">
    <citation type="submission" date="2016-10" db="EMBL/GenBank/DDBJ databases">
        <title>The genome of Paramicrosporidium saccamoebae is the missing link in understanding Cryptomycota and Microsporidia evolution.</title>
        <authorList>
            <person name="Quandt C.A."/>
            <person name="Beaudet D."/>
            <person name="Corsaro D."/>
            <person name="Michel R."/>
            <person name="Corradi N."/>
            <person name="James T."/>
        </authorList>
    </citation>
    <scope>NUCLEOTIDE SEQUENCE [LARGE SCALE GENOMIC DNA]</scope>
    <source>
        <strain evidence="1 2">KSL3</strain>
    </source>
</reference>
<organism evidence="1 2">
    <name type="scientific">Paramicrosporidium saccamoebae</name>
    <dbReference type="NCBI Taxonomy" id="1246581"/>
    <lineage>
        <taxon>Eukaryota</taxon>
        <taxon>Fungi</taxon>
        <taxon>Fungi incertae sedis</taxon>
        <taxon>Cryptomycota</taxon>
        <taxon>Cryptomycota incertae sedis</taxon>
        <taxon>Paramicrosporidium</taxon>
    </lineage>
</organism>
<gene>
    <name evidence="1" type="ORF">PSACC_02097</name>
</gene>
<evidence type="ECO:0000313" key="1">
    <source>
        <dbReference type="EMBL" id="PJF18075.1"/>
    </source>
</evidence>
<keyword evidence="2" id="KW-1185">Reference proteome</keyword>
<dbReference type="InterPro" id="IPR036610">
    <property type="entry name" value="PEBP-like_sf"/>
</dbReference>
<evidence type="ECO:0000313" key="2">
    <source>
        <dbReference type="Proteomes" id="UP000240830"/>
    </source>
</evidence>
<proteinExistence type="predicted"/>
<dbReference type="Proteomes" id="UP000240830">
    <property type="component" value="Unassembled WGS sequence"/>
</dbReference>
<dbReference type="SUPFAM" id="SSF49777">
    <property type="entry name" value="PEBP-like"/>
    <property type="match status" value="1"/>
</dbReference>
<comment type="caution">
    <text evidence="1">The sequence shown here is derived from an EMBL/GenBank/DDBJ whole genome shotgun (WGS) entry which is preliminary data.</text>
</comment>
<protein>
    <submittedName>
        <fullName evidence="1">Uncharacterized protein</fullName>
    </submittedName>
</protein>
<dbReference type="AlphaFoldDB" id="A0A2H9TK15"/>
<name>A0A2H9TK15_9FUNG</name>
<sequence length="189" mass="21349">MQALPTRTHAAFQWALKFNKECSKGRLEQLQALERQLGMKTPDADSEKGRLVYRSWRHCLSGAIRINTALERRIRVGRLAFSLPESREMTSAQWNSSGGALQLRCLAKSYGLLGSVLNYDSEGKTHVELSFQEATAKRGNFILPSDSMSRPCVSIQNADPQKFYSTIMVDADVPLEQLNRRCQLTLWAK</sequence>
<dbReference type="Gene3D" id="3.90.280.10">
    <property type="entry name" value="PEBP-like"/>
    <property type="match status" value="1"/>
</dbReference>
<dbReference type="EMBL" id="MTSL01000143">
    <property type="protein sequence ID" value="PJF18075.1"/>
    <property type="molecule type" value="Genomic_DNA"/>
</dbReference>